<dbReference type="KEGG" id="sre:PTSG_00814"/>
<feature type="transmembrane region" description="Helical" evidence="9">
    <location>
        <begin position="6"/>
        <end position="24"/>
    </location>
</feature>
<dbReference type="FunCoup" id="F2TXJ9">
    <property type="interactions" value="429"/>
</dbReference>
<evidence type="ECO:0000256" key="6">
    <source>
        <dbReference type="ARBA" id="ARBA00022989"/>
    </source>
</evidence>
<dbReference type="InParanoid" id="F2TXJ9"/>
<keyword evidence="5" id="KW-0732">Signal</keyword>
<dbReference type="PANTHER" id="PTHR46815:SF1">
    <property type="entry name" value="PROTEIN KISH-B"/>
    <property type="match status" value="1"/>
</dbReference>
<evidence type="ECO:0000256" key="5">
    <source>
        <dbReference type="ARBA" id="ARBA00022729"/>
    </source>
</evidence>
<comment type="similarity">
    <text evidence="3 9">Belongs to the KISH family.</text>
</comment>
<gene>
    <name evidence="10" type="ORF">PTSG_00814</name>
</gene>
<keyword evidence="11" id="KW-1185">Reference proteome</keyword>
<dbReference type="EMBL" id="GL832956">
    <property type="protein sequence ID" value="EGD76108.1"/>
    <property type="molecule type" value="Genomic_DNA"/>
</dbReference>
<dbReference type="AlphaFoldDB" id="F2TXJ9"/>
<evidence type="ECO:0000256" key="4">
    <source>
        <dbReference type="ARBA" id="ARBA00022692"/>
    </source>
</evidence>
<protein>
    <recommendedName>
        <fullName evidence="9">Protein kish</fullName>
    </recommendedName>
</protein>
<organism evidence="11">
    <name type="scientific">Salpingoeca rosetta (strain ATCC 50818 / BSB-021)</name>
    <dbReference type="NCBI Taxonomy" id="946362"/>
    <lineage>
        <taxon>Eukaryota</taxon>
        <taxon>Choanoflagellata</taxon>
        <taxon>Craspedida</taxon>
        <taxon>Salpingoecidae</taxon>
        <taxon>Salpingoeca</taxon>
    </lineage>
</organism>
<dbReference type="PANTHER" id="PTHR46815">
    <property type="entry name" value="PROTEIN KISH-B"/>
    <property type="match status" value="1"/>
</dbReference>
<evidence type="ECO:0000313" key="10">
    <source>
        <dbReference type="EMBL" id="EGD76108.1"/>
    </source>
</evidence>
<comment type="caution">
    <text evidence="9">Lacks conserved residue(s) required for the propagation of feature annotation.</text>
</comment>
<dbReference type="GeneID" id="16078878"/>
<accession>F2TXJ9</accession>
<evidence type="ECO:0000256" key="3">
    <source>
        <dbReference type="ARBA" id="ARBA00008961"/>
    </source>
</evidence>
<evidence type="ECO:0000256" key="2">
    <source>
        <dbReference type="ARBA" id="ARBA00004614"/>
    </source>
</evidence>
<evidence type="ECO:0000256" key="9">
    <source>
        <dbReference type="RuleBase" id="RU910717"/>
    </source>
</evidence>
<dbReference type="OrthoDB" id="10034655at2759"/>
<proteinExistence type="inferred from homology"/>
<dbReference type="GO" id="GO:0000139">
    <property type="term" value="C:Golgi membrane"/>
    <property type="evidence" value="ECO:0007669"/>
    <property type="project" value="UniProtKB-SubCell"/>
</dbReference>
<evidence type="ECO:0000256" key="8">
    <source>
        <dbReference type="ARBA" id="ARBA00023136"/>
    </source>
</evidence>
<comment type="function">
    <text evidence="1 9">Involved in the early part of the secretory pathway.</text>
</comment>
<evidence type="ECO:0000313" key="11">
    <source>
        <dbReference type="Proteomes" id="UP000007799"/>
    </source>
</evidence>
<feature type="transmembrane region" description="Helical" evidence="9">
    <location>
        <begin position="44"/>
        <end position="72"/>
    </location>
</feature>
<dbReference type="InterPro" id="IPR009653">
    <property type="entry name" value="Ksh1"/>
</dbReference>
<evidence type="ECO:0000256" key="1">
    <source>
        <dbReference type="ARBA" id="ARBA00002154"/>
    </source>
</evidence>
<dbReference type="Pfam" id="PF06842">
    <property type="entry name" value="DUF1242"/>
    <property type="match status" value="1"/>
</dbReference>
<sequence>MANVYHMDGMVVFVLLMICTCAYIKRVPRLKDFFLSEKQGFFGVLYKGAVIGVRLHWLVSLTCLATGVYLLFLK</sequence>
<keyword evidence="4 9" id="KW-0812">Transmembrane</keyword>
<dbReference type="InterPro" id="IPR042863">
    <property type="entry name" value="Kish-B"/>
</dbReference>
<keyword evidence="7" id="KW-0333">Golgi apparatus</keyword>
<comment type="subcellular location">
    <subcellularLocation>
        <location evidence="2">Golgi apparatus membrane</location>
        <topology evidence="2">Single-pass type I membrane protein</topology>
    </subcellularLocation>
</comment>
<name>F2TXJ9_SALR5</name>
<dbReference type="eggNOG" id="KOG3808">
    <property type="taxonomic scope" value="Eukaryota"/>
</dbReference>
<dbReference type="Proteomes" id="UP000007799">
    <property type="component" value="Unassembled WGS sequence"/>
</dbReference>
<dbReference type="RefSeq" id="XP_004998283.1">
    <property type="nucleotide sequence ID" value="XM_004998226.1"/>
</dbReference>
<reference evidence="10" key="1">
    <citation type="submission" date="2009-08" db="EMBL/GenBank/DDBJ databases">
        <title>Annotation of Salpingoeca rosetta.</title>
        <authorList>
            <consortium name="The Broad Institute Genome Sequencing Platform"/>
            <person name="Russ C."/>
            <person name="Cuomo C."/>
            <person name="Burger G."/>
            <person name="Gray M.W."/>
            <person name="Holland P.W.H."/>
            <person name="King N."/>
            <person name="Lang F.B.F."/>
            <person name="Roger A.J."/>
            <person name="Ruiz-Trillo I."/>
            <person name="Young S.K."/>
            <person name="Zeng Q."/>
            <person name="Gargeya S."/>
            <person name="Alvarado L."/>
            <person name="Berlin A."/>
            <person name="Chapman S.B."/>
            <person name="Chen Z."/>
            <person name="Freedman E."/>
            <person name="Gellesch M."/>
            <person name="Goldberg J."/>
            <person name="Griggs A."/>
            <person name="Gujja S."/>
            <person name="Heilman E."/>
            <person name="Heiman D."/>
            <person name="Howarth C."/>
            <person name="Mehta T."/>
            <person name="Neiman D."/>
            <person name="Pearson M."/>
            <person name="Roberts A."/>
            <person name="Saif S."/>
            <person name="Shea T."/>
            <person name="Shenoy N."/>
            <person name="Sisk P."/>
            <person name="Stolte C."/>
            <person name="Sykes S."/>
            <person name="White J."/>
            <person name="Yandava C."/>
            <person name="Haas B."/>
            <person name="Nusbaum C."/>
            <person name="Birren B."/>
        </authorList>
    </citation>
    <scope>NUCLEOTIDE SEQUENCE [LARGE SCALE GENOMIC DNA]</scope>
    <source>
        <strain evidence="10">ATCC 50818</strain>
    </source>
</reference>
<keyword evidence="8 9" id="KW-0472">Membrane</keyword>
<evidence type="ECO:0000256" key="7">
    <source>
        <dbReference type="ARBA" id="ARBA00023034"/>
    </source>
</evidence>
<dbReference type="OMA" id="IVMAFYI"/>
<keyword evidence="6 9" id="KW-1133">Transmembrane helix</keyword>